<reference evidence="1" key="1">
    <citation type="journal article" date="2020" name="Stud. Mycol.">
        <title>101 Dothideomycetes genomes: a test case for predicting lifestyles and emergence of pathogens.</title>
        <authorList>
            <person name="Haridas S."/>
            <person name="Albert R."/>
            <person name="Binder M."/>
            <person name="Bloem J."/>
            <person name="Labutti K."/>
            <person name="Salamov A."/>
            <person name="Andreopoulos B."/>
            <person name="Baker S."/>
            <person name="Barry K."/>
            <person name="Bills G."/>
            <person name="Bluhm B."/>
            <person name="Cannon C."/>
            <person name="Castanera R."/>
            <person name="Culley D."/>
            <person name="Daum C."/>
            <person name="Ezra D."/>
            <person name="Gonzalez J."/>
            <person name="Henrissat B."/>
            <person name="Kuo A."/>
            <person name="Liang C."/>
            <person name="Lipzen A."/>
            <person name="Lutzoni F."/>
            <person name="Magnuson J."/>
            <person name="Mondo S."/>
            <person name="Nolan M."/>
            <person name="Ohm R."/>
            <person name="Pangilinan J."/>
            <person name="Park H.-J."/>
            <person name="Ramirez L."/>
            <person name="Alfaro M."/>
            <person name="Sun H."/>
            <person name="Tritt A."/>
            <person name="Yoshinaga Y."/>
            <person name="Zwiers L.-H."/>
            <person name="Turgeon B."/>
            <person name="Goodwin S."/>
            <person name="Spatafora J."/>
            <person name="Crous P."/>
            <person name="Grigoriev I."/>
        </authorList>
    </citation>
    <scope>NUCLEOTIDE SEQUENCE</scope>
    <source>
        <strain evidence="1">HMLAC05119</strain>
    </source>
</reference>
<dbReference type="Proteomes" id="UP000800096">
    <property type="component" value="Unassembled WGS sequence"/>
</dbReference>
<accession>A0A6A5QQC5</accession>
<dbReference type="PANTHER" id="PTHR33594:SF1">
    <property type="entry name" value="HD_PDEASE DOMAIN-CONTAINING PROTEIN"/>
    <property type="match status" value="1"/>
</dbReference>
<dbReference type="EMBL" id="ML979134">
    <property type="protein sequence ID" value="KAF1917941.1"/>
    <property type="molecule type" value="Genomic_DNA"/>
</dbReference>
<organism evidence="1 2">
    <name type="scientific">Ampelomyces quisqualis</name>
    <name type="common">Powdery mildew agent</name>
    <dbReference type="NCBI Taxonomy" id="50730"/>
    <lineage>
        <taxon>Eukaryota</taxon>
        <taxon>Fungi</taxon>
        <taxon>Dikarya</taxon>
        <taxon>Ascomycota</taxon>
        <taxon>Pezizomycotina</taxon>
        <taxon>Dothideomycetes</taxon>
        <taxon>Pleosporomycetidae</taxon>
        <taxon>Pleosporales</taxon>
        <taxon>Pleosporineae</taxon>
        <taxon>Phaeosphaeriaceae</taxon>
        <taxon>Ampelomyces</taxon>
    </lineage>
</organism>
<proteinExistence type="predicted"/>
<sequence>MAPFGCIPRRLSNLFSLKSRSTSSSVGAPTSSNHTLQTSGSDARLYPLLDPERLGISSQHRDMFKGVNQAVMAYAASPTFDASHNYLHLQRAVMLAHKIYQEHKDDHWVLDVNPVVMYIACLVHEIGQPQHHVRDQHDERDQEDIIRDFLKANGCRDPLVYSGAAFVAVRVSLECELEDQQQIKADCNNYPALRIVQDAVRLDRLGAVGIGRCFAQGGLDKEQRDGAGQNGVELCYETFGKYVELMKTKMGRNLGKERLEFMEKFCEHWMEETNCAMVL</sequence>
<name>A0A6A5QQC5_AMPQU</name>
<dbReference type="SUPFAM" id="SSF109604">
    <property type="entry name" value="HD-domain/PDEase-like"/>
    <property type="match status" value="1"/>
</dbReference>
<dbReference type="Gene3D" id="1.10.472.50">
    <property type="entry name" value="HD-domain/PDEase-like"/>
    <property type="match status" value="1"/>
</dbReference>
<evidence type="ECO:0008006" key="3">
    <source>
        <dbReference type="Google" id="ProtNLM"/>
    </source>
</evidence>
<keyword evidence="2" id="KW-1185">Reference proteome</keyword>
<dbReference type="Gene3D" id="1.20.58.1910">
    <property type="match status" value="1"/>
</dbReference>
<evidence type="ECO:0000313" key="2">
    <source>
        <dbReference type="Proteomes" id="UP000800096"/>
    </source>
</evidence>
<protein>
    <recommendedName>
        <fullName evidence="3">HD/PDEase domain-containing protein</fullName>
    </recommendedName>
</protein>
<evidence type="ECO:0000313" key="1">
    <source>
        <dbReference type="EMBL" id="KAF1917941.1"/>
    </source>
</evidence>
<dbReference type="AlphaFoldDB" id="A0A6A5QQC5"/>
<gene>
    <name evidence="1" type="ORF">BDU57DRAFT_181992</name>
</gene>
<dbReference type="PANTHER" id="PTHR33594">
    <property type="entry name" value="SUPERFAMILY HYDROLASE, PUTATIVE (AFU_ORTHOLOGUE AFUA_1G03035)-RELATED"/>
    <property type="match status" value="1"/>
</dbReference>
<dbReference type="OrthoDB" id="16547at2759"/>